<evidence type="ECO:0000256" key="1">
    <source>
        <dbReference type="SAM" id="Phobius"/>
    </source>
</evidence>
<proteinExistence type="predicted"/>
<protein>
    <submittedName>
        <fullName evidence="2">Uncharacterized protein</fullName>
    </submittedName>
</protein>
<keyword evidence="1" id="KW-0812">Transmembrane</keyword>
<dbReference type="AlphaFoldDB" id="A0A0G0LDL5"/>
<keyword evidence="1" id="KW-1133">Transmembrane helix</keyword>
<comment type="caution">
    <text evidence="2">The sequence shown here is derived from an EMBL/GenBank/DDBJ whole genome shotgun (WGS) entry which is preliminary data.</text>
</comment>
<evidence type="ECO:0000313" key="3">
    <source>
        <dbReference type="Proteomes" id="UP000034231"/>
    </source>
</evidence>
<evidence type="ECO:0000313" key="2">
    <source>
        <dbReference type="EMBL" id="KKQ50731.1"/>
    </source>
</evidence>
<accession>A0A0G0LDL5</accession>
<name>A0A0G0LDL5_9BACT</name>
<dbReference type="Proteomes" id="UP000034231">
    <property type="component" value="Unassembled WGS sequence"/>
</dbReference>
<gene>
    <name evidence="2" type="ORF">US68_C0002G0008</name>
</gene>
<feature type="transmembrane region" description="Helical" evidence="1">
    <location>
        <begin position="20"/>
        <end position="39"/>
    </location>
</feature>
<dbReference type="EMBL" id="LBTX01000002">
    <property type="protein sequence ID" value="KKQ50731.1"/>
    <property type="molecule type" value="Genomic_DNA"/>
</dbReference>
<organism evidence="2 3">
    <name type="scientific">Candidatus Shapirobacteria bacterium GW2011_GWE1_38_10</name>
    <dbReference type="NCBI Taxonomy" id="1618488"/>
    <lineage>
        <taxon>Bacteria</taxon>
        <taxon>Candidatus Shapironibacteriota</taxon>
    </lineage>
</organism>
<reference evidence="2 3" key="1">
    <citation type="journal article" date="2015" name="Nature">
        <title>rRNA introns, odd ribosomes, and small enigmatic genomes across a large radiation of phyla.</title>
        <authorList>
            <person name="Brown C.T."/>
            <person name="Hug L.A."/>
            <person name="Thomas B.C."/>
            <person name="Sharon I."/>
            <person name="Castelle C.J."/>
            <person name="Singh A."/>
            <person name="Wilkins M.J."/>
            <person name="Williams K.H."/>
            <person name="Banfield J.F."/>
        </authorList>
    </citation>
    <scope>NUCLEOTIDE SEQUENCE [LARGE SCALE GENOMIC DNA]</scope>
</reference>
<sequence>MDIPNLSPNPSSPSPLRPSLSLKIVAIILILALSTGFWASRLFPFSKSAGGLSIQTQEQAISTEDIQNKDEIKANILYGDTATIFKDSATGTIEKGSINGVGTHILNREGGVTQRASLTSSVVDLDLFVGRKVEVKGETNSSSKTAWLMDVGSIKVIE</sequence>
<keyword evidence="1" id="KW-0472">Membrane</keyword>